<evidence type="ECO:0000313" key="2">
    <source>
        <dbReference type="EMBL" id="BBF82105.1"/>
    </source>
</evidence>
<dbReference type="InterPro" id="IPR015943">
    <property type="entry name" value="WD40/YVTN_repeat-like_dom_sf"/>
</dbReference>
<evidence type="ECO:0000256" key="1">
    <source>
        <dbReference type="SAM" id="SignalP"/>
    </source>
</evidence>
<dbReference type="AlphaFoldDB" id="A0A3G9G7Y3"/>
<gene>
    <name evidence="2" type="ORF">EM6_2731</name>
</gene>
<dbReference type="RefSeq" id="WP_232037131.1">
    <property type="nucleotide sequence ID" value="NZ_AP018828.1"/>
</dbReference>
<reference evidence="3" key="1">
    <citation type="journal article" date="2017" name="Biotechnol. Biofuels">
        <title>Evaluation of environmental bacterial communities as a factor affecting the growth of duckweed Lemna minor.</title>
        <authorList>
            <person name="Ishizawa H."/>
            <person name="Kuroda M."/>
            <person name="Morikawa M."/>
            <person name="Ike M."/>
        </authorList>
    </citation>
    <scope>NUCLEOTIDE SEQUENCE [LARGE SCALE GENOMIC DNA]</scope>
    <source>
        <strain evidence="3">M6</strain>
    </source>
</reference>
<dbReference type="InterPro" id="IPR007788">
    <property type="entry name" value="QCT"/>
</dbReference>
<dbReference type="EMBL" id="AP018828">
    <property type="protein sequence ID" value="BBF82105.1"/>
    <property type="molecule type" value="Genomic_DNA"/>
</dbReference>
<sequence length="277" mass="30717">MFKAFRWSLALMMAALSPALPVHAQTSPATVAASAEVAHYTYRVVKVYPHDPQAFTQGLLIQNGRLFESTGMAGASSLREVDLATGEVKRKHDIARPYFAEGVAPWGNAIIGLTWTHGKAFIWDRDSFAPKGEFAYTGEGWGLTADGTHLILSDGSDRLRFLDPQTFKVVSDVPVTLRGEPIEMLNELEYIDGQVYANVWQTDYIVRIDPKDGKINGIVDLKGLMAYGPAITQRIDVLNGIAFNPETKHLLVTGKYWPALFEIELIDKATGKPYEFR</sequence>
<dbReference type="Proteomes" id="UP000278756">
    <property type="component" value="Chromosome 2"/>
</dbReference>
<reference evidence="3" key="2">
    <citation type="journal article" date="2017" name="Plant Physiol. Biochem.">
        <title>Differential oxidative and antioxidative response of duckweed Lemna minor toward plant growth promoting/inhibiting bacteria.</title>
        <authorList>
            <person name="Ishizawa H."/>
            <person name="Kuroda M."/>
            <person name="Morikawa M."/>
            <person name="Ike M."/>
        </authorList>
    </citation>
    <scope>NUCLEOTIDE SEQUENCE [LARGE SCALE GENOMIC DNA]</scope>
    <source>
        <strain evidence="3">M6</strain>
    </source>
</reference>
<accession>A0A3G9G7Y3</accession>
<dbReference type="SUPFAM" id="SSF50969">
    <property type="entry name" value="YVTN repeat-like/Quinoprotein amine dehydrogenase"/>
    <property type="match status" value="1"/>
</dbReference>
<dbReference type="Pfam" id="PF05096">
    <property type="entry name" value="Glu_cyclase_2"/>
    <property type="match status" value="1"/>
</dbReference>
<dbReference type="GO" id="GO:0016603">
    <property type="term" value="F:glutaminyl-peptide cyclotransferase activity"/>
    <property type="evidence" value="ECO:0007669"/>
    <property type="project" value="InterPro"/>
</dbReference>
<proteinExistence type="predicted"/>
<feature type="chain" id="PRO_5018050218" evidence="1">
    <location>
        <begin position="25"/>
        <end position="277"/>
    </location>
</feature>
<dbReference type="PANTHER" id="PTHR31270">
    <property type="entry name" value="GLUTAMINYL-PEPTIDE CYCLOTRANSFERASE"/>
    <property type="match status" value="1"/>
</dbReference>
<protein>
    <submittedName>
        <fullName evidence="2">Glutamine cyclotransferase</fullName>
    </submittedName>
</protein>
<name>A0A3G9G7Y3_9CAUL</name>
<evidence type="ECO:0000313" key="3">
    <source>
        <dbReference type="Proteomes" id="UP000278756"/>
    </source>
</evidence>
<dbReference type="PANTHER" id="PTHR31270:SF1">
    <property type="entry name" value="GLUTAMINYL-PEPTIDE CYCLOTRANSFERASE"/>
    <property type="match status" value="1"/>
</dbReference>
<dbReference type="InterPro" id="IPR011044">
    <property type="entry name" value="Quino_amine_DH_bsu"/>
</dbReference>
<dbReference type="Gene3D" id="2.130.10.10">
    <property type="entry name" value="YVTN repeat-like/Quinoprotein amine dehydrogenase"/>
    <property type="match status" value="1"/>
</dbReference>
<organism evidence="2 3">
    <name type="scientific">Asticcacaulis excentricus</name>
    <dbReference type="NCBI Taxonomy" id="78587"/>
    <lineage>
        <taxon>Bacteria</taxon>
        <taxon>Pseudomonadati</taxon>
        <taxon>Pseudomonadota</taxon>
        <taxon>Alphaproteobacteria</taxon>
        <taxon>Caulobacterales</taxon>
        <taxon>Caulobacteraceae</taxon>
        <taxon>Asticcacaulis</taxon>
    </lineage>
</organism>
<keyword evidence="2" id="KW-0808">Transferase</keyword>
<feature type="signal peptide" evidence="1">
    <location>
        <begin position="1"/>
        <end position="24"/>
    </location>
</feature>
<keyword evidence="1" id="KW-0732">Signal</keyword>